<accession>D8RSQ5</accession>
<dbReference type="InParanoid" id="D8RSQ5"/>
<keyword evidence="3" id="KW-1185">Reference proteome</keyword>
<dbReference type="HOGENOM" id="CLU_040481_0_0_1"/>
<evidence type="ECO:0000256" key="1">
    <source>
        <dbReference type="SAM" id="Phobius"/>
    </source>
</evidence>
<name>D8RSQ5_SELML</name>
<feature type="transmembrane region" description="Helical" evidence="1">
    <location>
        <begin position="315"/>
        <end position="334"/>
    </location>
</feature>
<sequence>MEAGKDVIRLEREPFIVTMKPKLIIGLADSLEQKADQADFLLLCKRVEAFIRAWYHVQFEELMQLYALFDPANGGKKLEKQNLSAARVDELEQRFLDIYAMLMEKSNFKVLSDNEFRVATSGHYLLNLPISVDKNKLDSKLLGKFFEKRKDLEMPTYTNQYVMYRRGIGLDKSTDAFISAKLDELISRAWDWILGLLRKPISISRLRKLLGREQNKAQPGPADGSSALSDTEQYVERIRIQNMKITFGNFLKKTTIQEPTFERLILLYRLATPRHDTSPYGNRGICIKQFKHVPMADVELVLPEKKNPSLTAMDWVKFLLSAIIGFVAFSGTLEAHPSDIWVALAILGGFLSYCAKIYFTFHANMMEYQRLITNSMYDKQLDSGRGTLLHLCDDVIQQEVKEVILAYYVLMTKGKHTIQTLDELCEEVLLEEFDEKCNFEVEDAVKKLERLGIVSKDSLGRYAPHPLKRANEIIGITTDEVVARISSA</sequence>
<feature type="transmembrane region" description="Helical" evidence="1">
    <location>
        <begin position="340"/>
        <end position="361"/>
    </location>
</feature>
<dbReference type="OMA" id="IGRYYCM"/>
<dbReference type="PANTHER" id="PTHR33645">
    <property type="entry name" value="AMINOPEPTIDASE (DUF3754)"/>
    <property type="match status" value="1"/>
</dbReference>
<dbReference type="Pfam" id="PF12576">
    <property type="entry name" value="DUF3754"/>
    <property type="match status" value="1"/>
</dbReference>
<reference evidence="2 3" key="1">
    <citation type="journal article" date="2011" name="Science">
        <title>The Selaginella genome identifies genetic changes associated with the evolution of vascular plants.</title>
        <authorList>
            <person name="Banks J.A."/>
            <person name="Nishiyama T."/>
            <person name="Hasebe M."/>
            <person name="Bowman J.L."/>
            <person name="Gribskov M."/>
            <person name="dePamphilis C."/>
            <person name="Albert V.A."/>
            <person name="Aono N."/>
            <person name="Aoyama T."/>
            <person name="Ambrose B.A."/>
            <person name="Ashton N.W."/>
            <person name="Axtell M.J."/>
            <person name="Barker E."/>
            <person name="Barker M.S."/>
            <person name="Bennetzen J.L."/>
            <person name="Bonawitz N.D."/>
            <person name="Chapple C."/>
            <person name="Cheng C."/>
            <person name="Correa L.G."/>
            <person name="Dacre M."/>
            <person name="DeBarry J."/>
            <person name="Dreyer I."/>
            <person name="Elias M."/>
            <person name="Engstrom E.M."/>
            <person name="Estelle M."/>
            <person name="Feng L."/>
            <person name="Finet C."/>
            <person name="Floyd S.K."/>
            <person name="Frommer W.B."/>
            <person name="Fujita T."/>
            <person name="Gramzow L."/>
            <person name="Gutensohn M."/>
            <person name="Harholt J."/>
            <person name="Hattori M."/>
            <person name="Heyl A."/>
            <person name="Hirai T."/>
            <person name="Hiwatashi Y."/>
            <person name="Ishikawa M."/>
            <person name="Iwata M."/>
            <person name="Karol K.G."/>
            <person name="Koehler B."/>
            <person name="Kolukisaoglu U."/>
            <person name="Kubo M."/>
            <person name="Kurata T."/>
            <person name="Lalonde S."/>
            <person name="Li K."/>
            <person name="Li Y."/>
            <person name="Litt A."/>
            <person name="Lyons E."/>
            <person name="Manning G."/>
            <person name="Maruyama T."/>
            <person name="Michael T.P."/>
            <person name="Mikami K."/>
            <person name="Miyazaki S."/>
            <person name="Morinaga S."/>
            <person name="Murata T."/>
            <person name="Mueller-Roeber B."/>
            <person name="Nelson D.R."/>
            <person name="Obara M."/>
            <person name="Oguri Y."/>
            <person name="Olmstead R.G."/>
            <person name="Onodera N."/>
            <person name="Petersen B.L."/>
            <person name="Pils B."/>
            <person name="Prigge M."/>
            <person name="Rensing S.A."/>
            <person name="Riano-Pachon D.M."/>
            <person name="Roberts A.W."/>
            <person name="Sato Y."/>
            <person name="Scheller H.V."/>
            <person name="Schulz B."/>
            <person name="Schulz C."/>
            <person name="Shakirov E.V."/>
            <person name="Shibagaki N."/>
            <person name="Shinohara N."/>
            <person name="Shippen D.E."/>
            <person name="Soerensen I."/>
            <person name="Sotooka R."/>
            <person name="Sugimoto N."/>
            <person name="Sugita M."/>
            <person name="Sumikawa N."/>
            <person name="Tanurdzic M."/>
            <person name="Theissen G."/>
            <person name="Ulvskov P."/>
            <person name="Wakazuki S."/>
            <person name="Weng J.K."/>
            <person name="Willats W.W."/>
            <person name="Wipf D."/>
            <person name="Wolf P.G."/>
            <person name="Yang L."/>
            <person name="Zimmer A.D."/>
            <person name="Zhu Q."/>
            <person name="Mitros T."/>
            <person name="Hellsten U."/>
            <person name="Loque D."/>
            <person name="Otillar R."/>
            <person name="Salamov A."/>
            <person name="Schmutz J."/>
            <person name="Shapiro H."/>
            <person name="Lindquist E."/>
            <person name="Lucas S."/>
            <person name="Rokhsar D."/>
            <person name="Grigoriev I.V."/>
        </authorList>
    </citation>
    <scope>NUCLEOTIDE SEQUENCE [LARGE SCALE GENOMIC DNA]</scope>
</reference>
<evidence type="ECO:0008006" key="4">
    <source>
        <dbReference type="Google" id="ProtNLM"/>
    </source>
</evidence>
<proteinExistence type="predicted"/>
<dbReference type="Gramene" id="EFJ25114">
    <property type="protein sequence ID" value="EFJ25114"/>
    <property type="gene ID" value="SELMODRAFT_267721"/>
</dbReference>
<dbReference type="EMBL" id="GL377588">
    <property type="protein sequence ID" value="EFJ25114.1"/>
    <property type="molecule type" value="Genomic_DNA"/>
</dbReference>
<dbReference type="KEGG" id="smo:SELMODRAFT_267721"/>
<evidence type="ECO:0000313" key="2">
    <source>
        <dbReference type="EMBL" id="EFJ25114.1"/>
    </source>
</evidence>
<dbReference type="Proteomes" id="UP000001514">
    <property type="component" value="Unassembled WGS sequence"/>
</dbReference>
<evidence type="ECO:0000313" key="3">
    <source>
        <dbReference type="Proteomes" id="UP000001514"/>
    </source>
</evidence>
<dbReference type="PANTHER" id="PTHR33645:SF11">
    <property type="entry name" value="AMINOPEPTIDASE (DUF3754)"/>
    <property type="match status" value="1"/>
</dbReference>
<keyword evidence="1" id="KW-0472">Membrane</keyword>
<keyword evidence="1" id="KW-1133">Transmembrane helix</keyword>
<protein>
    <recommendedName>
        <fullName evidence="4">Aminopeptidase</fullName>
    </recommendedName>
</protein>
<gene>
    <name evidence="2" type="ORF">SELMODRAFT_267721</name>
</gene>
<dbReference type="AlphaFoldDB" id="D8RSQ5"/>
<dbReference type="FunCoup" id="D8RSQ5">
    <property type="interactions" value="1228"/>
</dbReference>
<dbReference type="InterPro" id="IPR022227">
    <property type="entry name" value="DUF3754"/>
</dbReference>
<dbReference type="eggNOG" id="ENOG502QVBY">
    <property type="taxonomic scope" value="Eukaryota"/>
</dbReference>
<keyword evidence="1" id="KW-0812">Transmembrane</keyword>
<organism evidence="3">
    <name type="scientific">Selaginella moellendorffii</name>
    <name type="common">Spikemoss</name>
    <dbReference type="NCBI Taxonomy" id="88036"/>
    <lineage>
        <taxon>Eukaryota</taxon>
        <taxon>Viridiplantae</taxon>
        <taxon>Streptophyta</taxon>
        <taxon>Embryophyta</taxon>
        <taxon>Tracheophyta</taxon>
        <taxon>Lycopodiopsida</taxon>
        <taxon>Selaginellales</taxon>
        <taxon>Selaginellaceae</taxon>
        <taxon>Selaginella</taxon>
    </lineage>
</organism>